<dbReference type="OrthoDB" id="9791143at2"/>
<dbReference type="InterPro" id="IPR002577">
    <property type="entry name" value="HTH_HxlR"/>
</dbReference>
<dbReference type="Proteomes" id="UP000185473">
    <property type="component" value="Chromosome"/>
</dbReference>
<keyword evidence="1" id="KW-0805">Transcription regulation</keyword>
<dbReference type="SUPFAM" id="SSF46785">
    <property type="entry name" value="Winged helix' DNA-binding domain"/>
    <property type="match status" value="1"/>
</dbReference>
<proteinExistence type="predicted"/>
<gene>
    <name evidence="5" type="ORF">FOL01_1539</name>
</gene>
<evidence type="ECO:0000256" key="2">
    <source>
        <dbReference type="ARBA" id="ARBA00023125"/>
    </source>
</evidence>
<dbReference type="PANTHER" id="PTHR33204">
    <property type="entry name" value="TRANSCRIPTIONAL REGULATOR, MARR FAMILY"/>
    <property type="match status" value="1"/>
</dbReference>
<dbReference type="EMBL" id="CP014332">
    <property type="protein sequence ID" value="APS42398.1"/>
    <property type="molecule type" value="Genomic_DNA"/>
</dbReference>
<dbReference type="RefSeq" id="WP_075270142.1">
    <property type="nucleotide sequence ID" value="NZ_CP014332.1"/>
</dbReference>
<protein>
    <submittedName>
        <fullName evidence="5">Transcriptional regulator, HxlR family</fullName>
    </submittedName>
</protein>
<reference evidence="5 6" key="1">
    <citation type="submission" date="2016-02" db="EMBL/GenBank/DDBJ databases">
        <title>Complete Genome Sequence of Weissella jogaejeotgali FOL01.</title>
        <authorList>
            <person name="Lee J.-H."/>
            <person name="Ku H.-J."/>
        </authorList>
    </citation>
    <scope>NUCLEOTIDE SEQUENCE [LARGE SCALE GENOMIC DNA]</scope>
    <source>
        <strain evidence="5 6">FOL01</strain>
    </source>
</reference>
<dbReference type="AlphaFoldDB" id="A0A1L6RD36"/>
<dbReference type="InterPro" id="IPR036388">
    <property type="entry name" value="WH-like_DNA-bd_sf"/>
</dbReference>
<dbReference type="Gene3D" id="1.10.10.10">
    <property type="entry name" value="Winged helix-like DNA-binding domain superfamily/Winged helix DNA-binding domain"/>
    <property type="match status" value="1"/>
</dbReference>
<evidence type="ECO:0000259" key="4">
    <source>
        <dbReference type="PROSITE" id="PS51118"/>
    </source>
</evidence>
<dbReference type="Pfam" id="PF01638">
    <property type="entry name" value="HxlR"/>
    <property type="match status" value="1"/>
</dbReference>
<dbReference type="InterPro" id="IPR036390">
    <property type="entry name" value="WH_DNA-bd_sf"/>
</dbReference>
<evidence type="ECO:0000313" key="6">
    <source>
        <dbReference type="Proteomes" id="UP000185473"/>
    </source>
</evidence>
<organism evidence="5 6">
    <name type="scientific">Weissella jogaejeotgali</name>
    <dbReference type="NCBI Taxonomy" id="1631871"/>
    <lineage>
        <taxon>Bacteria</taxon>
        <taxon>Bacillati</taxon>
        <taxon>Bacillota</taxon>
        <taxon>Bacilli</taxon>
        <taxon>Lactobacillales</taxon>
        <taxon>Lactobacillaceae</taxon>
        <taxon>Weissella</taxon>
    </lineage>
</organism>
<keyword evidence="6" id="KW-1185">Reference proteome</keyword>
<accession>A0A1L6RD36</accession>
<keyword evidence="3" id="KW-0804">Transcription</keyword>
<name>A0A1L6RD36_9LACO</name>
<dbReference type="STRING" id="1631871.FOL01_1539"/>
<evidence type="ECO:0000256" key="1">
    <source>
        <dbReference type="ARBA" id="ARBA00023015"/>
    </source>
</evidence>
<dbReference type="PROSITE" id="PS51118">
    <property type="entry name" value="HTH_HXLR"/>
    <property type="match status" value="1"/>
</dbReference>
<keyword evidence="2" id="KW-0238">DNA-binding</keyword>
<evidence type="ECO:0000313" key="5">
    <source>
        <dbReference type="EMBL" id="APS42398.1"/>
    </source>
</evidence>
<dbReference type="GO" id="GO:0003677">
    <property type="term" value="F:DNA binding"/>
    <property type="evidence" value="ECO:0007669"/>
    <property type="project" value="UniProtKB-KW"/>
</dbReference>
<evidence type="ECO:0000256" key="3">
    <source>
        <dbReference type="ARBA" id="ARBA00023163"/>
    </source>
</evidence>
<dbReference type="KEGG" id="wjo:FOL01_1539"/>
<sequence>MVKTYLANQQLFSCPVETTTNLIGKKWVPTIMLTLADHPYRFEELHKTMLASRKVLKQQLDRLISNGLVFNNKYSSDNQVTSSYSLTEEGRSLMPIIFAMKKWGNQYLVCDSDSKLN</sequence>
<feature type="domain" description="HTH hxlR-type" evidence="4">
    <location>
        <begin position="14"/>
        <end position="112"/>
    </location>
</feature>